<accession>A0A411ABT7</accession>
<proteinExistence type="predicted"/>
<organism evidence="1 2">
    <name type="scientific">Bacillus velezensis</name>
    <dbReference type="NCBI Taxonomy" id="492670"/>
    <lineage>
        <taxon>Bacteria</taxon>
        <taxon>Bacillati</taxon>
        <taxon>Bacillota</taxon>
        <taxon>Bacilli</taxon>
        <taxon>Bacillales</taxon>
        <taxon>Bacillaceae</taxon>
        <taxon>Bacillus</taxon>
        <taxon>Bacillus amyloliquefaciens group</taxon>
    </lineage>
</organism>
<dbReference type="Proteomes" id="UP000587477">
    <property type="component" value="Chromosome"/>
</dbReference>
<sequence>MIVKPFTEKQLEEYYRRDENMMILVFAQWCVNHDLDPMAIYSKAYPGQPLNEELRKTAEELVVPKEESERIPDQTVIGVLEMFGNSDLAEAVYEAIAQRPSR</sequence>
<dbReference type="EMBL" id="CP063687">
    <property type="protein sequence ID" value="QOY26894.1"/>
    <property type="molecule type" value="Genomic_DNA"/>
</dbReference>
<dbReference type="AlphaFoldDB" id="A0A411ABT7"/>
<protein>
    <submittedName>
        <fullName evidence="1">Uncharacterized protein</fullName>
    </submittedName>
</protein>
<evidence type="ECO:0000313" key="2">
    <source>
        <dbReference type="Proteomes" id="UP000587477"/>
    </source>
</evidence>
<reference evidence="2" key="1">
    <citation type="submission" date="2020-10" db="EMBL/GenBank/DDBJ databases">
        <title>Complete genome sequence of Bacillus velezensis NST6.</title>
        <authorList>
            <person name="Choi J."/>
        </authorList>
    </citation>
    <scope>NUCLEOTIDE SEQUENCE [LARGE SCALE GENOMIC DNA]</scope>
    <source>
        <strain evidence="2">NST6</strain>
    </source>
</reference>
<name>A0A411ABT7_BACVE</name>
<dbReference type="RefSeq" id="WP_017418590.1">
    <property type="nucleotide sequence ID" value="NZ_CP017775.1"/>
</dbReference>
<evidence type="ECO:0000313" key="1">
    <source>
        <dbReference type="EMBL" id="QOY26894.1"/>
    </source>
</evidence>
<gene>
    <name evidence="1" type="ORF">BACVE_001905</name>
</gene>